<dbReference type="Pfam" id="PF02575">
    <property type="entry name" value="YbaB_DNA_bd"/>
    <property type="match status" value="1"/>
</dbReference>
<dbReference type="PANTHER" id="PTHR33449:SF1">
    <property type="entry name" value="NUCLEOID-ASSOCIATED PROTEIN YBAB"/>
    <property type="match status" value="1"/>
</dbReference>
<dbReference type="PANTHER" id="PTHR33449">
    <property type="entry name" value="NUCLEOID-ASSOCIATED PROTEIN YBAB"/>
    <property type="match status" value="1"/>
</dbReference>
<reference evidence="2 3" key="1">
    <citation type="journal article" date="2011" name="Appl. Environ. Microbiol.">
        <title>The genome of Buchnera aphidicola from the aphid Cinara tujafilina provides new clues about the evolutionary history of metabolic losses in bacterial endosymbionts.</title>
        <authorList>
            <person name="Lamelas A."/>
            <person name="Gosalbes M.J."/>
            <person name="Moya A."/>
            <person name="Latorre A."/>
        </authorList>
    </citation>
    <scope>NUCLEOTIDE SEQUENCE [LARGE SCALE GENOMIC DNA]</scope>
    <source>
        <strain evidence="3">Cinara tujafilina</strain>
    </source>
</reference>
<dbReference type="GO" id="GO:0003677">
    <property type="term" value="F:DNA binding"/>
    <property type="evidence" value="ECO:0007669"/>
    <property type="project" value="UniProtKB-KW"/>
</dbReference>
<evidence type="ECO:0000256" key="1">
    <source>
        <dbReference type="ARBA" id="ARBA00023125"/>
    </source>
</evidence>
<dbReference type="KEGG" id="baj:BCTU_312"/>
<sequence length="74" mass="8204">MQKNIQNTEVIGQSGAGMIHITVTGTYECKKVDISKELINQNSKNILEDLISAAFNDAIKKILDIQKDKLTLQS</sequence>
<dbReference type="OrthoDB" id="9808738at2"/>
<dbReference type="HOGENOM" id="CLU_140930_4_2_6"/>
<dbReference type="STRING" id="261317.BCTU_312"/>
<accession>F7WZL5</accession>
<evidence type="ECO:0008006" key="4">
    <source>
        <dbReference type="Google" id="ProtNLM"/>
    </source>
</evidence>
<organism evidence="2 3">
    <name type="scientific">Buchnera aphidicola</name>
    <name type="common">Cinara tujafilina</name>
    <dbReference type="NCBI Taxonomy" id="261317"/>
    <lineage>
        <taxon>Bacteria</taxon>
        <taxon>Pseudomonadati</taxon>
        <taxon>Pseudomonadota</taxon>
        <taxon>Gammaproteobacteria</taxon>
        <taxon>Enterobacterales</taxon>
        <taxon>Erwiniaceae</taxon>
        <taxon>Buchnera</taxon>
    </lineage>
</organism>
<dbReference type="Gene3D" id="3.30.1310.10">
    <property type="entry name" value="Nucleoid-associated protein YbaB-like domain"/>
    <property type="match status" value="1"/>
</dbReference>
<dbReference type="InterPro" id="IPR004401">
    <property type="entry name" value="YbaB/EbfC"/>
</dbReference>
<gene>
    <name evidence="2" type="primary">ybaB</name>
    <name evidence="2" type="ORF">BCTU_312</name>
</gene>
<dbReference type="AlphaFoldDB" id="F7WZL5"/>
<name>F7WZL5_9GAMM</name>
<dbReference type="SUPFAM" id="SSF82607">
    <property type="entry name" value="YbaB-like"/>
    <property type="match status" value="1"/>
</dbReference>
<dbReference type="eggNOG" id="COG0718">
    <property type="taxonomic scope" value="Bacteria"/>
</dbReference>
<dbReference type="NCBIfam" id="TIGR00103">
    <property type="entry name" value="DNA_YbaB_EbfC"/>
    <property type="match status" value="1"/>
</dbReference>
<dbReference type="EMBL" id="CP001817">
    <property type="protein sequence ID" value="AEH39882.1"/>
    <property type="molecule type" value="Genomic_DNA"/>
</dbReference>
<evidence type="ECO:0000313" key="3">
    <source>
        <dbReference type="Proteomes" id="UP000006811"/>
    </source>
</evidence>
<evidence type="ECO:0000313" key="2">
    <source>
        <dbReference type="EMBL" id="AEH39882.1"/>
    </source>
</evidence>
<dbReference type="GO" id="GO:0005829">
    <property type="term" value="C:cytosol"/>
    <property type="evidence" value="ECO:0007669"/>
    <property type="project" value="TreeGrafter"/>
</dbReference>
<dbReference type="InterPro" id="IPR036894">
    <property type="entry name" value="YbaB-like_sf"/>
</dbReference>
<dbReference type="Proteomes" id="UP000006811">
    <property type="component" value="Chromosome"/>
</dbReference>
<dbReference type="PIRSF" id="PIRSF004555">
    <property type="entry name" value="UCP004555"/>
    <property type="match status" value="1"/>
</dbReference>
<protein>
    <recommendedName>
        <fullName evidence="4">YbaB/EbfC family nucleoid-associated protein</fullName>
    </recommendedName>
</protein>
<keyword evidence="3" id="KW-1185">Reference proteome</keyword>
<keyword evidence="1" id="KW-0238">DNA-binding</keyword>
<proteinExistence type="predicted"/>